<organism evidence="12 13">
    <name type="scientific">Flagellimonas nanhaiensis</name>
    <dbReference type="NCBI Taxonomy" id="2292706"/>
    <lineage>
        <taxon>Bacteria</taxon>
        <taxon>Pseudomonadati</taxon>
        <taxon>Bacteroidota</taxon>
        <taxon>Flavobacteriia</taxon>
        <taxon>Flavobacteriales</taxon>
        <taxon>Flavobacteriaceae</taxon>
        <taxon>Flagellimonas</taxon>
    </lineage>
</organism>
<dbReference type="SUPFAM" id="SSF53474">
    <property type="entry name" value="alpha/beta-Hydrolases"/>
    <property type="match status" value="1"/>
</dbReference>
<dbReference type="AlphaFoldDB" id="A0A371JV76"/>
<keyword evidence="7" id="KW-0720">Serine protease</keyword>
<feature type="domain" description="Peptidase S9 prolyl oligopeptidase catalytic" evidence="10">
    <location>
        <begin position="494"/>
        <end position="706"/>
    </location>
</feature>
<evidence type="ECO:0000259" key="11">
    <source>
        <dbReference type="Pfam" id="PF02897"/>
    </source>
</evidence>
<evidence type="ECO:0000256" key="8">
    <source>
        <dbReference type="ARBA" id="ARBA00060121"/>
    </source>
</evidence>
<dbReference type="InterPro" id="IPR002470">
    <property type="entry name" value="Peptidase_S9A"/>
</dbReference>
<gene>
    <name evidence="12" type="ORF">DX873_06135</name>
</gene>
<accession>A0A371JV76</accession>
<keyword evidence="4" id="KW-0732">Signal</keyword>
<keyword evidence="13" id="KW-1185">Reference proteome</keyword>
<proteinExistence type="inferred from homology"/>
<reference evidence="12 13" key="1">
    <citation type="submission" date="2018-08" db="EMBL/GenBank/DDBJ databases">
        <title>Muricauda nanhaiensis sp. nov., isolated from seawater of the South China Sea.</title>
        <authorList>
            <person name="Dang Y."/>
        </authorList>
    </citation>
    <scope>NUCLEOTIDE SEQUENCE [LARGE SCALE GENOMIC DNA]</scope>
    <source>
        <strain evidence="12 13">SM1704</strain>
    </source>
</reference>
<dbReference type="PANTHER" id="PTHR11757:SF19">
    <property type="entry name" value="PROLYL ENDOPEPTIDASE-LIKE"/>
    <property type="match status" value="1"/>
</dbReference>
<evidence type="ECO:0000256" key="4">
    <source>
        <dbReference type="ARBA" id="ARBA00022729"/>
    </source>
</evidence>
<evidence type="ECO:0000256" key="7">
    <source>
        <dbReference type="ARBA" id="ARBA00022825"/>
    </source>
</evidence>
<evidence type="ECO:0000256" key="1">
    <source>
        <dbReference type="ARBA" id="ARBA00004418"/>
    </source>
</evidence>
<dbReference type="EMBL" id="QTJX01000001">
    <property type="protein sequence ID" value="RDY61725.1"/>
    <property type="molecule type" value="Genomic_DNA"/>
</dbReference>
<dbReference type="InterPro" id="IPR051543">
    <property type="entry name" value="Serine_Peptidase_S9A"/>
</dbReference>
<comment type="function">
    <text evidence="8">Cleaves peptide bonds on the C-terminal side of prolyl residues within peptides that are up to approximately 30 amino acids long. Has an absolute requirement for an X-Pro bond in the trans configuration immediately preceding the Pro-Y scissible bond.</text>
</comment>
<evidence type="ECO:0000313" key="12">
    <source>
        <dbReference type="EMBL" id="RDY61725.1"/>
    </source>
</evidence>
<evidence type="ECO:0000256" key="3">
    <source>
        <dbReference type="ARBA" id="ARBA00022670"/>
    </source>
</evidence>
<dbReference type="SUPFAM" id="SSF50993">
    <property type="entry name" value="Peptidase/esterase 'gauge' domain"/>
    <property type="match status" value="1"/>
</dbReference>
<dbReference type="Pfam" id="PF00326">
    <property type="entry name" value="Peptidase_S9"/>
    <property type="match status" value="1"/>
</dbReference>
<dbReference type="GO" id="GO:0004252">
    <property type="term" value="F:serine-type endopeptidase activity"/>
    <property type="evidence" value="ECO:0007669"/>
    <property type="project" value="InterPro"/>
</dbReference>
<dbReference type="FunFam" id="3.40.50.1820:FF:000005">
    <property type="entry name" value="Prolyl endopeptidase"/>
    <property type="match status" value="1"/>
</dbReference>
<keyword evidence="3" id="KW-0645">Protease</keyword>
<keyword evidence="6" id="KW-0378">Hydrolase</keyword>
<sequence length="712" mass="82120">MKHYISNTHLLLLCLIFAGSCKNKKDKSMDIQPPIAKKNPTNLEKHGDVRVDNYYWMNNREDQEVIDYLNAENSYYAAMTAHTKEFQDQLFTEMKSRIKEDDSSVPYKLDGYWYISRYEQGMEYPIHARKKESLEAQEEIMFDCNEMAKEHEYFKLRGISVSPDNTLASFATDTVSRRQYTIQIKNLETGEIYPDKIENTTGSSAWANDGKTLFYTKKDPVTLRADKIYRHKLGTPSEEDVLVFHEQDDTYNTFVYKTKSRKYIVIGSVSTLTSEYQILKADDPEGDFAIFSPRERGVEYSISHYNGSFYILTNKDKATNFKLMRAFEEKTDSGSWEEFIPHREDVLLEDVEIFKDYYVLSERENGLNRLKISRWDGKDSYYLPFESETYVAGASVNLDFNTKVFRYYYNEMGAPYAVIDFDMEEKTKKILKEQEVLGGTFDKANYRTKRVWATAADGVKIPISMVFHKNTKFDGTSPLLQYAYGSYGHTIDPYFSSVRLSLLDRGFIFAIAHVRGGEYLGRPWYEDGKLLNKKNTFTDFIDCSKYLIEEKYTSAQHLYASGGSAGGLLMGAVVNIAPELYKGVIASVPFVDVVTTMLDDSIPLTTGEYDEWGNPNDKEYYAYMKSYSPYDNVGAKEYPNLYVSTGLHDSQVQYWEPAKWVAKLREYKTDDNQLFLDTNMDAGHGGSSGRFEALKETAKEYTFILNLENKVP</sequence>
<protein>
    <recommendedName>
        <fullName evidence="9">Proline-specific endopeptidase</fullName>
    </recommendedName>
</protein>
<dbReference type="GO" id="GO:0042597">
    <property type="term" value="C:periplasmic space"/>
    <property type="evidence" value="ECO:0007669"/>
    <property type="project" value="UniProtKB-SubCell"/>
</dbReference>
<evidence type="ECO:0000256" key="9">
    <source>
        <dbReference type="ARBA" id="ARBA00081187"/>
    </source>
</evidence>
<comment type="caution">
    <text evidence="12">The sequence shown here is derived from an EMBL/GenBank/DDBJ whole genome shotgun (WGS) entry which is preliminary data.</text>
</comment>
<dbReference type="PRINTS" id="PR00862">
    <property type="entry name" value="PROLIGOPTASE"/>
</dbReference>
<evidence type="ECO:0000256" key="2">
    <source>
        <dbReference type="ARBA" id="ARBA00005228"/>
    </source>
</evidence>
<dbReference type="PANTHER" id="PTHR11757">
    <property type="entry name" value="PROTEASE FAMILY S9A OLIGOPEPTIDASE"/>
    <property type="match status" value="1"/>
</dbReference>
<keyword evidence="5" id="KW-0574">Periplasm</keyword>
<evidence type="ECO:0000313" key="13">
    <source>
        <dbReference type="Proteomes" id="UP000261828"/>
    </source>
</evidence>
<dbReference type="InterPro" id="IPR023302">
    <property type="entry name" value="Pept_S9A_N"/>
</dbReference>
<dbReference type="Proteomes" id="UP000261828">
    <property type="component" value="Unassembled WGS sequence"/>
</dbReference>
<dbReference type="PROSITE" id="PS51257">
    <property type="entry name" value="PROKAR_LIPOPROTEIN"/>
    <property type="match status" value="1"/>
</dbReference>
<comment type="subcellular location">
    <subcellularLocation>
        <location evidence="1">Periplasm</location>
    </subcellularLocation>
</comment>
<dbReference type="InterPro" id="IPR001375">
    <property type="entry name" value="Peptidase_S9_cat"/>
</dbReference>
<dbReference type="InterPro" id="IPR029058">
    <property type="entry name" value="AB_hydrolase_fold"/>
</dbReference>
<name>A0A371JV76_9FLAO</name>
<dbReference type="Gene3D" id="3.40.50.1820">
    <property type="entry name" value="alpha/beta hydrolase"/>
    <property type="match status" value="1"/>
</dbReference>
<feature type="domain" description="Peptidase S9A N-terminal" evidence="11">
    <location>
        <begin position="33"/>
        <end position="434"/>
    </location>
</feature>
<dbReference type="Pfam" id="PF02897">
    <property type="entry name" value="Peptidase_S9_N"/>
    <property type="match status" value="1"/>
</dbReference>
<dbReference type="Gene3D" id="2.130.10.120">
    <property type="entry name" value="Prolyl oligopeptidase, N-terminal domain"/>
    <property type="match status" value="1"/>
</dbReference>
<evidence type="ECO:0000256" key="5">
    <source>
        <dbReference type="ARBA" id="ARBA00022764"/>
    </source>
</evidence>
<dbReference type="RefSeq" id="WP_116183606.1">
    <property type="nucleotide sequence ID" value="NZ_QTJX01000001.1"/>
</dbReference>
<evidence type="ECO:0000259" key="10">
    <source>
        <dbReference type="Pfam" id="PF00326"/>
    </source>
</evidence>
<dbReference type="OrthoDB" id="9801421at2"/>
<evidence type="ECO:0000256" key="6">
    <source>
        <dbReference type="ARBA" id="ARBA00022801"/>
    </source>
</evidence>
<dbReference type="GO" id="GO:0006508">
    <property type="term" value="P:proteolysis"/>
    <property type="evidence" value="ECO:0007669"/>
    <property type="project" value="UniProtKB-KW"/>
</dbReference>
<comment type="similarity">
    <text evidence="2">Belongs to the peptidase S9A family.</text>
</comment>